<dbReference type="GO" id="GO:0030313">
    <property type="term" value="C:cell envelope"/>
    <property type="evidence" value="ECO:0007669"/>
    <property type="project" value="UniProtKB-SubCell"/>
</dbReference>
<keyword evidence="4" id="KW-0732">Signal</keyword>
<dbReference type="EMBL" id="NEVQ01000017">
    <property type="protein sequence ID" value="OZI54439.1"/>
    <property type="molecule type" value="Genomic_DNA"/>
</dbReference>
<dbReference type="CDD" id="cd08505">
    <property type="entry name" value="PBP2_NikA_DppA_OppA_like_18"/>
    <property type="match status" value="1"/>
</dbReference>
<comment type="similarity">
    <text evidence="2">Belongs to the bacterial solute-binding protein 5 family.</text>
</comment>
<dbReference type="Pfam" id="PF00496">
    <property type="entry name" value="SBP_bac_5"/>
    <property type="match status" value="1"/>
</dbReference>
<dbReference type="GO" id="GO:0015833">
    <property type="term" value="P:peptide transport"/>
    <property type="evidence" value="ECO:0007669"/>
    <property type="project" value="TreeGrafter"/>
</dbReference>
<dbReference type="GO" id="GO:1904680">
    <property type="term" value="F:peptide transmembrane transporter activity"/>
    <property type="evidence" value="ECO:0007669"/>
    <property type="project" value="TreeGrafter"/>
</dbReference>
<accession>A0A261TXS8</accession>
<evidence type="ECO:0000256" key="1">
    <source>
        <dbReference type="ARBA" id="ARBA00004196"/>
    </source>
</evidence>
<evidence type="ECO:0000256" key="3">
    <source>
        <dbReference type="ARBA" id="ARBA00022448"/>
    </source>
</evidence>
<sequence>MGAWLQRMSMVVLVSVLTLTGCTRDPINSPYETGELSKNTLYTAFVKQSPKYLDPARSYSNDETPFTYNIYEPLYGYQYLKRPYELIPRVAAEITPPRYLDAQGNVLPADAPGEQIAESVYDIPIRPGIRFQPHPAFAREPDGRDSYFPLQPGELDDKFYLTDFPKTGTRELTANDYVYAFRRLASPRVASPIYSLMADYVIGMQDYGKRLQQRDAELRKALPAGQRDLPWLDLRQDDGFEGVQALDDHTLRIRIKGKYPQFKYWLAMTFTAPIPWEADRFYSQPGMAAHDLSLNTWPAGTGPYMLVESLQNRRHVLARNPNFRGEPYPCEGEPTDRARGLLADCGKPTPFLDHIVFNIEKEALPLTGKFMQGYYDIPQVERGEIGVAMLVAAGDSPDKAKTYRDHGIQLPTTIETSIWYMGFNWLDPVVGQGDTPEQQEKNRKLRQAISIAFNWEEYIAVFENDQAVAANGPVPPGVLGYREPPEGINREVYDVVDGKPKRKSLEVAKQLLAEAGYPNGRNAKTGAPLILYYDAMTGGGSNPMFDWMRRQMAQIGIQLDIRSTDYGRFQDKMQRGAAQIFLWGWLADYPDAENFLFLLYGPNGKAKHGGENAANYTNAEFDRLFEQLKYLDDGPEKVAVIDRMQAIVQRDAPWMFGYFPMSGGAYQQWVGNAKPTQMVRNILQYIKIDPALRVSKIDEWNTPRWWPLWLLAIVVVLAIWPSYVALKRRERQTAFGSRTHTPAVQSSKESRS</sequence>
<dbReference type="Gene3D" id="3.10.105.10">
    <property type="entry name" value="Dipeptide-binding Protein, Domain 3"/>
    <property type="match status" value="1"/>
</dbReference>
<evidence type="ECO:0000313" key="7">
    <source>
        <dbReference type="EMBL" id="OZI54439.1"/>
    </source>
</evidence>
<dbReference type="RefSeq" id="WP_094822353.1">
    <property type="nucleotide sequence ID" value="NZ_NEVO01000011.1"/>
</dbReference>
<comment type="caution">
    <text evidence="7">The sequence shown here is derived from an EMBL/GenBank/DDBJ whole genome shotgun (WGS) entry which is preliminary data.</text>
</comment>
<dbReference type="InterPro" id="IPR000914">
    <property type="entry name" value="SBP_5_dom"/>
</dbReference>
<keyword evidence="5" id="KW-0472">Membrane</keyword>
<feature type="transmembrane region" description="Helical" evidence="5">
    <location>
        <begin position="705"/>
        <end position="726"/>
    </location>
</feature>
<protein>
    <submittedName>
        <fullName evidence="7">Peptide ABC transporter substrate-binding protein</fullName>
    </submittedName>
</protein>
<reference evidence="7 8" key="1">
    <citation type="submission" date="2017-05" db="EMBL/GenBank/DDBJ databases">
        <title>Complete and WGS of Bordetella genogroups.</title>
        <authorList>
            <person name="Spilker T."/>
            <person name="LiPuma J."/>
        </authorList>
    </citation>
    <scope>NUCLEOTIDE SEQUENCE [LARGE SCALE GENOMIC DNA]</scope>
    <source>
        <strain evidence="7 8">AU9919</strain>
    </source>
</reference>
<dbReference type="Proteomes" id="UP000216885">
    <property type="component" value="Unassembled WGS sequence"/>
</dbReference>
<feature type="domain" description="Solute-binding protein family 5" evidence="6">
    <location>
        <begin position="171"/>
        <end position="605"/>
    </location>
</feature>
<name>A0A261TXS8_9BORD</name>
<keyword evidence="5" id="KW-0812">Transmembrane</keyword>
<organism evidence="7 8">
    <name type="scientific">Bordetella genomosp. 4</name>
    <dbReference type="NCBI Taxonomy" id="463044"/>
    <lineage>
        <taxon>Bacteria</taxon>
        <taxon>Pseudomonadati</taxon>
        <taxon>Pseudomonadota</taxon>
        <taxon>Betaproteobacteria</taxon>
        <taxon>Burkholderiales</taxon>
        <taxon>Alcaligenaceae</taxon>
        <taxon>Bordetella</taxon>
    </lineage>
</organism>
<keyword evidence="5" id="KW-1133">Transmembrane helix</keyword>
<dbReference type="SUPFAM" id="SSF53850">
    <property type="entry name" value="Periplasmic binding protein-like II"/>
    <property type="match status" value="1"/>
</dbReference>
<proteinExistence type="inferred from homology"/>
<evidence type="ECO:0000313" key="8">
    <source>
        <dbReference type="Proteomes" id="UP000216885"/>
    </source>
</evidence>
<evidence type="ECO:0000256" key="5">
    <source>
        <dbReference type="SAM" id="Phobius"/>
    </source>
</evidence>
<dbReference type="Gene3D" id="3.40.190.10">
    <property type="entry name" value="Periplasmic binding protein-like II"/>
    <property type="match status" value="1"/>
</dbReference>
<dbReference type="PANTHER" id="PTHR30290">
    <property type="entry name" value="PERIPLASMIC BINDING COMPONENT OF ABC TRANSPORTER"/>
    <property type="match status" value="1"/>
</dbReference>
<evidence type="ECO:0000256" key="4">
    <source>
        <dbReference type="ARBA" id="ARBA00022729"/>
    </source>
</evidence>
<evidence type="ECO:0000259" key="6">
    <source>
        <dbReference type="Pfam" id="PF00496"/>
    </source>
</evidence>
<gene>
    <name evidence="7" type="ORF">CAL20_18370</name>
</gene>
<evidence type="ECO:0000256" key="2">
    <source>
        <dbReference type="ARBA" id="ARBA00005695"/>
    </source>
</evidence>
<dbReference type="InterPro" id="IPR039424">
    <property type="entry name" value="SBP_5"/>
</dbReference>
<dbReference type="AlphaFoldDB" id="A0A261TXS8"/>
<keyword evidence="3" id="KW-0813">Transport</keyword>
<dbReference type="PROSITE" id="PS51257">
    <property type="entry name" value="PROKAR_LIPOPROTEIN"/>
    <property type="match status" value="1"/>
</dbReference>
<comment type="subcellular location">
    <subcellularLocation>
        <location evidence="1">Cell envelope</location>
    </subcellularLocation>
</comment>
<dbReference type="PANTHER" id="PTHR30290:SF10">
    <property type="entry name" value="PERIPLASMIC OLIGOPEPTIDE-BINDING PROTEIN-RELATED"/>
    <property type="match status" value="1"/>
</dbReference>
<dbReference type="OrthoDB" id="9801912at2"/>
<keyword evidence="8" id="KW-1185">Reference proteome</keyword>